<evidence type="ECO:0000256" key="7">
    <source>
        <dbReference type="SAM" id="MobiDB-lite"/>
    </source>
</evidence>
<dbReference type="PROSITE" id="PS51914">
    <property type="entry name" value="MRH"/>
    <property type="match status" value="1"/>
</dbReference>
<dbReference type="OrthoDB" id="28322at2759"/>
<dbReference type="Gene3D" id="1.10.238.10">
    <property type="entry name" value="EF-hand"/>
    <property type="match status" value="1"/>
</dbReference>
<dbReference type="GO" id="GO:0017177">
    <property type="term" value="C:glucosidase II complex"/>
    <property type="evidence" value="ECO:0007669"/>
    <property type="project" value="TreeGrafter"/>
</dbReference>
<evidence type="ECO:0000256" key="3">
    <source>
        <dbReference type="ARBA" id="ARBA00022824"/>
    </source>
</evidence>
<dbReference type="Gene3D" id="2.70.130.10">
    <property type="entry name" value="Mannose-6-phosphate receptor binding domain"/>
    <property type="match status" value="1"/>
</dbReference>
<keyword evidence="6" id="KW-0175">Coiled coil</keyword>
<dbReference type="SUPFAM" id="SSF57424">
    <property type="entry name" value="LDL receptor-like module"/>
    <property type="match status" value="2"/>
</dbReference>
<dbReference type="InterPro" id="IPR018247">
    <property type="entry name" value="EF_Hand_1_Ca_BS"/>
</dbReference>
<feature type="region of interest" description="Disordered" evidence="7">
    <location>
        <begin position="206"/>
        <end position="234"/>
    </location>
</feature>
<dbReference type="InterPro" id="IPR036055">
    <property type="entry name" value="LDL_receptor-like_sf"/>
</dbReference>
<dbReference type="KEGG" id="cfo:105255070"/>
<dbReference type="STRING" id="104421.E2AQZ0"/>
<dbReference type="CDD" id="cd00112">
    <property type="entry name" value="LDLa"/>
    <property type="match status" value="2"/>
</dbReference>
<dbReference type="Pfam" id="PF13202">
    <property type="entry name" value="EF-hand_5"/>
    <property type="match status" value="1"/>
</dbReference>
<gene>
    <name evidence="11" type="ORF">EAG_08237</name>
</gene>
<dbReference type="InterPro" id="IPR002048">
    <property type="entry name" value="EF_hand_dom"/>
</dbReference>
<dbReference type="InterPro" id="IPR002172">
    <property type="entry name" value="LDrepeatLR_classA_rpt"/>
</dbReference>
<dbReference type="InterPro" id="IPR009011">
    <property type="entry name" value="Man6P_isomerase_rcpt-bd_dom_sf"/>
</dbReference>
<feature type="signal peptide" evidence="8">
    <location>
        <begin position="1"/>
        <end position="30"/>
    </location>
</feature>
<feature type="region of interest" description="Disordered" evidence="7">
    <location>
        <begin position="314"/>
        <end position="370"/>
    </location>
</feature>
<dbReference type="PROSITE" id="PS00018">
    <property type="entry name" value="EF_HAND_1"/>
    <property type="match status" value="1"/>
</dbReference>
<feature type="compositionally biased region" description="Acidic residues" evidence="7">
    <location>
        <begin position="321"/>
        <end position="370"/>
    </location>
</feature>
<dbReference type="Pfam" id="PF12999">
    <property type="entry name" value="PRKCSH-like"/>
    <property type="match status" value="1"/>
</dbReference>
<dbReference type="InterPro" id="IPR011992">
    <property type="entry name" value="EF-hand-dom_pair"/>
</dbReference>
<dbReference type="PANTHER" id="PTHR12630">
    <property type="entry name" value="N-LINKED OLIGOSACCHARIDE PROCESSING"/>
    <property type="match status" value="1"/>
</dbReference>
<organism evidence="12">
    <name type="scientific">Camponotus floridanus</name>
    <name type="common">Florida carpenter ant</name>
    <dbReference type="NCBI Taxonomy" id="104421"/>
    <lineage>
        <taxon>Eukaryota</taxon>
        <taxon>Metazoa</taxon>
        <taxon>Ecdysozoa</taxon>
        <taxon>Arthropoda</taxon>
        <taxon>Hexapoda</taxon>
        <taxon>Insecta</taxon>
        <taxon>Pterygota</taxon>
        <taxon>Neoptera</taxon>
        <taxon>Endopterygota</taxon>
        <taxon>Hymenoptera</taxon>
        <taxon>Apocrita</taxon>
        <taxon>Aculeata</taxon>
        <taxon>Formicoidea</taxon>
        <taxon>Formicidae</taxon>
        <taxon>Formicinae</taxon>
        <taxon>Camponotus</taxon>
    </lineage>
</organism>
<dbReference type="PRINTS" id="PR00261">
    <property type="entry name" value="LDLRECEPTOR"/>
</dbReference>
<evidence type="ECO:0000256" key="8">
    <source>
        <dbReference type="SAM" id="SignalP"/>
    </source>
</evidence>
<keyword evidence="12" id="KW-1185">Reference proteome</keyword>
<feature type="domain" description="MRH" evidence="10">
    <location>
        <begin position="423"/>
        <end position="524"/>
    </location>
</feature>
<proteinExistence type="predicted"/>
<evidence type="ECO:0000313" key="12">
    <source>
        <dbReference type="Proteomes" id="UP000000311"/>
    </source>
</evidence>
<evidence type="ECO:0000256" key="5">
    <source>
        <dbReference type="ARBA" id="ARBA00023157"/>
    </source>
</evidence>
<dbReference type="SUPFAM" id="SSF50911">
    <property type="entry name" value="Mannose 6-phosphate receptor domain"/>
    <property type="match status" value="1"/>
</dbReference>
<keyword evidence="4" id="KW-0106">Calcium</keyword>
<dbReference type="Proteomes" id="UP000000311">
    <property type="component" value="Unassembled WGS sequence"/>
</dbReference>
<dbReference type="GO" id="GO:0005509">
    <property type="term" value="F:calcium ion binding"/>
    <property type="evidence" value="ECO:0007669"/>
    <property type="project" value="InterPro"/>
</dbReference>
<evidence type="ECO:0000256" key="4">
    <source>
        <dbReference type="ARBA" id="ARBA00022837"/>
    </source>
</evidence>
<dbReference type="OMA" id="YENGQHC"/>
<dbReference type="InterPro" id="IPR028146">
    <property type="entry name" value="PRKCSH_N"/>
</dbReference>
<sequence length="535" mass="60642">MDNHRQTSLMLAMLASLLLLFLATPGHVAGSEVLQIRGIPVIKNPLYRPDRDFECLDGSKLIPFTWVNDDYCDCGDGSDEPGTTACANGWFYCDNVGHKQVYIPSSWVNDGVCDCCDTSDEYASRVECVNNCSELGREARLEQQKAEQLAREGNKLRVELAAKGKTMKAEHQSRLAKLRVDYQEAELLKREKEILKTQAEERESVALEKYKPVEPEQQSATEESPGEEEEKLSTPEAEDYFKILDSDSSGTVTVAELQTRATFDKNRDGAVSEEEALYFLTDKKEVTLQEFVDTAWANIKPYLMLEQGMFKAAENKKEADEQQSLDDSDHEKEEDEEGEITDIEEEGTVPEEEQEQEQENEPQEPEVQYDEETQALVDEANNARERFQETVKAINELESEIRQLEEKLERDYGPQEEFASLDGECFEYTDLEYIYKLCLFGKTSQKSKSGGSDVTLGHWYDWVGTAANKYTKMKYDRGLTCWNGPARSTIVTLSCGTENKLISVTEPSRCEYAMEFSTPALCNPSSDTTDKHDEL</sequence>
<feature type="chain" id="PRO_5003157129" description="Glucosidase 2 subunit beta" evidence="8">
    <location>
        <begin position="31"/>
        <end position="535"/>
    </location>
</feature>
<dbReference type="AlphaFoldDB" id="E2AQZ0"/>
<accession>E2AQZ0</accession>
<feature type="domain" description="EF-hand" evidence="9">
    <location>
        <begin position="232"/>
        <end position="267"/>
    </location>
</feature>
<evidence type="ECO:0000256" key="1">
    <source>
        <dbReference type="ARBA" id="ARBA00022387"/>
    </source>
</evidence>
<dbReference type="FunCoup" id="E2AQZ0">
    <property type="interactions" value="2113"/>
</dbReference>
<dbReference type="InterPro" id="IPR036607">
    <property type="entry name" value="PRKCSH"/>
</dbReference>
<dbReference type="Pfam" id="PF13015">
    <property type="entry name" value="PRKCSH_1"/>
    <property type="match status" value="1"/>
</dbReference>
<dbReference type="InParanoid" id="E2AQZ0"/>
<protein>
    <recommendedName>
        <fullName evidence="1">Glucosidase 2 subunit beta</fullName>
    </recommendedName>
</protein>
<dbReference type="PROSITE" id="PS50222">
    <property type="entry name" value="EF_HAND_2"/>
    <property type="match status" value="1"/>
</dbReference>
<dbReference type="InterPro" id="IPR039794">
    <property type="entry name" value="Gtb1-like"/>
</dbReference>
<reference evidence="11 12" key="1">
    <citation type="journal article" date="2010" name="Science">
        <title>Genomic comparison of the ants Camponotus floridanus and Harpegnathos saltator.</title>
        <authorList>
            <person name="Bonasio R."/>
            <person name="Zhang G."/>
            <person name="Ye C."/>
            <person name="Mutti N.S."/>
            <person name="Fang X."/>
            <person name="Qin N."/>
            <person name="Donahue G."/>
            <person name="Yang P."/>
            <person name="Li Q."/>
            <person name="Li C."/>
            <person name="Zhang P."/>
            <person name="Huang Z."/>
            <person name="Berger S.L."/>
            <person name="Reinberg D."/>
            <person name="Wang J."/>
            <person name="Liebig J."/>
        </authorList>
    </citation>
    <scope>NUCLEOTIDE SEQUENCE [LARGE SCALE GENOMIC DNA]</scope>
    <source>
        <strain evidence="12">C129</strain>
    </source>
</reference>
<evidence type="ECO:0000256" key="2">
    <source>
        <dbReference type="ARBA" id="ARBA00022729"/>
    </source>
</evidence>
<dbReference type="InterPro" id="IPR044865">
    <property type="entry name" value="MRH_dom"/>
</dbReference>
<keyword evidence="2 8" id="KW-0732">Signal</keyword>
<dbReference type="GO" id="GO:0006491">
    <property type="term" value="P:N-glycan processing"/>
    <property type="evidence" value="ECO:0007669"/>
    <property type="project" value="TreeGrafter"/>
</dbReference>
<name>E2AQZ0_CAMFO</name>
<dbReference type="PANTHER" id="PTHR12630:SF1">
    <property type="entry name" value="GLUCOSIDASE 2 SUBUNIT BETA"/>
    <property type="match status" value="1"/>
</dbReference>
<keyword evidence="3" id="KW-0256">Endoplasmic reticulum</keyword>
<evidence type="ECO:0000256" key="6">
    <source>
        <dbReference type="SAM" id="Coils"/>
    </source>
</evidence>
<evidence type="ECO:0000313" key="11">
    <source>
        <dbReference type="EMBL" id="EFN64136.1"/>
    </source>
</evidence>
<evidence type="ECO:0000259" key="10">
    <source>
        <dbReference type="PROSITE" id="PS51914"/>
    </source>
</evidence>
<dbReference type="Gene3D" id="4.10.400.10">
    <property type="entry name" value="Low-density Lipoprotein Receptor"/>
    <property type="match status" value="2"/>
</dbReference>
<evidence type="ECO:0000259" key="9">
    <source>
        <dbReference type="PROSITE" id="PS50222"/>
    </source>
</evidence>
<feature type="coiled-coil region" evidence="6">
    <location>
        <begin position="132"/>
        <end position="205"/>
    </location>
</feature>
<feature type="coiled-coil region" evidence="6">
    <location>
        <begin position="377"/>
        <end position="407"/>
    </location>
</feature>
<keyword evidence="5" id="KW-1015">Disulfide bond</keyword>
<dbReference type="SUPFAM" id="SSF47473">
    <property type="entry name" value="EF-hand"/>
    <property type="match status" value="1"/>
</dbReference>
<dbReference type="EMBL" id="GL441846">
    <property type="protein sequence ID" value="EFN64136.1"/>
    <property type="molecule type" value="Genomic_DNA"/>
</dbReference>